<organism evidence="2 3">
    <name type="scientific">Cuneatibacter caecimuris</name>
    <dbReference type="NCBI Taxonomy" id="1796618"/>
    <lineage>
        <taxon>Bacteria</taxon>
        <taxon>Bacillati</taxon>
        <taxon>Bacillota</taxon>
        <taxon>Clostridia</taxon>
        <taxon>Lachnospirales</taxon>
        <taxon>Lachnospiraceae</taxon>
        <taxon>Cuneatibacter</taxon>
    </lineage>
</organism>
<evidence type="ECO:0000313" key="3">
    <source>
        <dbReference type="Proteomes" id="UP000292927"/>
    </source>
</evidence>
<dbReference type="SUPFAM" id="SSF52317">
    <property type="entry name" value="Class I glutamine amidotransferase-like"/>
    <property type="match status" value="1"/>
</dbReference>
<keyword evidence="1" id="KW-1133">Transmembrane helix</keyword>
<reference evidence="2 3" key="1">
    <citation type="submission" date="2019-02" db="EMBL/GenBank/DDBJ databases">
        <title>Genomic Encyclopedia of Type Strains, Phase IV (KMG-IV): sequencing the most valuable type-strain genomes for metagenomic binning, comparative biology and taxonomic classification.</title>
        <authorList>
            <person name="Goeker M."/>
        </authorList>
    </citation>
    <scope>NUCLEOTIDE SEQUENCE [LARGE SCALE GENOMIC DNA]</scope>
    <source>
        <strain evidence="2 3">DSM 29486</strain>
    </source>
</reference>
<sequence>MSWSRFDRIKKQIVFAGALLFCLTAPLSVWGSVNVKEQAAAQVLTADIECGYGGLTGSDRYVPVRITIKAEEAFRGTVSIYLMDELSENYIYQKDLELRKGQERRVSFTVPVLKGEGTRVVIQEDGGEIVYEKALEPTGLDSNLFYVGILSDEENSLKYLDAYPMYSGSSMQCETYHLSMSELPYKAKDLDLFDMIIINNMDTEKISLNRRETLLEWARNGGWLIFGAGDQAVKTLSGFSKDLGIKVEEVMTSEDDYSLAKVSMDQSDQISVDENGCAIYQRRRLGNGWVGIVAYDMEAVAESSRWEEEATSLMFSRLISKSALDDSLSGRSAGSQIYYQLAGVPETGQMPSVFLYGGILTSYVLIVLPGLYLLLKKKDRLFYFRSGVAASAVIFAILIYAASSNTRFSSPFCNYVMYREIDEEVQRDQILTSIQSPGNWRYEAEIAGTVELKPILDISMGNSSRSSSRTVIGGEAGKNVISFQKMVAFYPRYFELEQKRRETDQRIDSEITSGPGGLTGTLTNHLGINLEQAAIFWYGNVVPLGYVAKDQTIDLSSYKCYSYQEESIWEAAVKVANGKLTGSYRVGDSRTAAQRADILSSYLGRRFSNYSEDVCIVGFASRVPEGPESIINYESHGTTLVAASLDVSKKGEGGIYQSVLQDEPVPVVGGYYGDGTPYAESTVLDYQIRPHMKLRRLMLRDCSLGGKSPQGEMYFYNWQTREFDLAASGQTSWSAEELMPYLLDSSLRVKWTSGENTGKIPSFSMLWEE</sequence>
<evidence type="ECO:0000256" key="1">
    <source>
        <dbReference type="SAM" id="Phobius"/>
    </source>
</evidence>
<dbReference type="InterPro" id="IPR029062">
    <property type="entry name" value="Class_I_gatase-like"/>
</dbReference>
<keyword evidence="1" id="KW-0812">Transmembrane</keyword>
<name>A0A4Q7PRX6_9FIRM</name>
<comment type="caution">
    <text evidence="2">The sequence shown here is derived from an EMBL/GenBank/DDBJ whole genome shotgun (WGS) entry which is preliminary data.</text>
</comment>
<keyword evidence="1" id="KW-0472">Membrane</keyword>
<dbReference type="RefSeq" id="WP_130433590.1">
    <property type="nucleotide sequence ID" value="NZ_SGXF01000001.1"/>
</dbReference>
<feature type="transmembrane region" description="Helical" evidence="1">
    <location>
        <begin position="382"/>
        <end position="402"/>
    </location>
</feature>
<dbReference type="Proteomes" id="UP000292927">
    <property type="component" value="Unassembled WGS sequence"/>
</dbReference>
<dbReference type="EMBL" id="SGXF01000001">
    <property type="protein sequence ID" value="RZT02858.1"/>
    <property type="molecule type" value="Genomic_DNA"/>
</dbReference>
<accession>A0A4Q7PRX6</accession>
<protein>
    <submittedName>
        <fullName evidence="2">Uncharacterized protein</fullName>
    </submittedName>
</protein>
<evidence type="ECO:0000313" key="2">
    <source>
        <dbReference type="EMBL" id="RZT02858.1"/>
    </source>
</evidence>
<proteinExistence type="predicted"/>
<feature type="transmembrane region" description="Helical" evidence="1">
    <location>
        <begin position="353"/>
        <end position="375"/>
    </location>
</feature>
<keyword evidence="3" id="KW-1185">Reference proteome</keyword>
<dbReference type="AlphaFoldDB" id="A0A4Q7PRX6"/>
<gene>
    <name evidence="2" type="ORF">EV209_0987</name>
</gene>
<dbReference type="OrthoDB" id="137965at2"/>